<dbReference type="PIRSF" id="PIRSF003180">
    <property type="entry name" value="DiGMPpdiest_YuxH"/>
    <property type="match status" value="1"/>
</dbReference>
<name>G9XKY9_DESHA</name>
<dbReference type="Proteomes" id="UP000004416">
    <property type="component" value="Unassembled WGS sequence"/>
</dbReference>
<evidence type="ECO:0000313" key="3">
    <source>
        <dbReference type="EMBL" id="EHL07706.1"/>
    </source>
</evidence>
<evidence type="ECO:0000259" key="1">
    <source>
        <dbReference type="PROSITE" id="PS50883"/>
    </source>
</evidence>
<dbReference type="AlphaFoldDB" id="G9XKY9"/>
<proteinExistence type="predicted"/>
<dbReference type="InterPro" id="IPR013976">
    <property type="entry name" value="HDOD"/>
</dbReference>
<dbReference type="PROSITE" id="PS51833">
    <property type="entry name" value="HDOD"/>
    <property type="match status" value="1"/>
</dbReference>
<dbReference type="PATRIC" id="fig|537010.4.peg.1487"/>
<feature type="domain" description="HDOD" evidence="2">
    <location>
        <begin position="202"/>
        <end position="389"/>
    </location>
</feature>
<feature type="domain" description="EAL" evidence="1">
    <location>
        <begin position="1"/>
        <end position="208"/>
    </location>
</feature>
<protein>
    <submittedName>
        <fullName evidence="3">HDOD domain protein</fullName>
    </submittedName>
</protein>
<dbReference type="InterPro" id="IPR035919">
    <property type="entry name" value="EAL_sf"/>
</dbReference>
<gene>
    <name evidence="3" type="ORF">HMPREF0322_01600</name>
</gene>
<dbReference type="Pfam" id="PF00563">
    <property type="entry name" value="EAL"/>
    <property type="match status" value="1"/>
</dbReference>
<dbReference type="SUPFAM" id="SSF141868">
    <property type="entry name" value="EAL domain-like"/>
    <property type="match status" value="1"/>
</dbReference>
<dbReference type="InterPro" id="IPR052340">
    <property type="entry name" value="RNase_Y/CdgJ"/>
</dbReference>
<comment type="caution">
    <text evidence="3">The sequence shown here is derived from an EMBL/GenBank/DDBJ whole genome shotgun (WGS) entry which is preliminary data.</text>
</comment>
<dbReference type="Gene3D" id="1.10.3210.10">
    <property type="entry name" value="Hypothetical protein af1432"/>
    <property type="match status" value="1"/>
</dbReference>
<evidence type="ECO:0000259" key="2">
    <source>
        <dbReference type="PROSITE" id="PS51833"/>
    </source>
</evidence>
<dbReference type="HOGENOM" id="CLU_044951_2_0_9"/>
<organism evidence="3 4">
    <name type="scientific">Desulfitobacterium hafniense DP7</name>
    <dbReference type="NCBI Taxonomy" id="537010"/>
    <lineage>
        <taxon>Bacteria</taxon>
        <taxon>Bacillati</taxon>
        <taxon>Bacillota</taxon>
        <taxon>Clostridia</taxon>
        <taxon>Eubacteriales</taxon>
        <taxon>Desulfitobacteriaceae</taxon>
        <taxon>Desulfitobacterium</taxon>
    </lineage>
</organism>
<dbReference type="InterPro" id="IPR001633">
    <property type="entry name" value="EAL_dom"/>
</dbReference>
<dbReference type="Pfam" id="PF08668">
    <property type="entry name" value="HDOD"/>
    <property type="match status" value="1"/>
</dbReference>
<dbReference type="Gene3D" id="3.20.20.450">
    <property type="entry name" value="EAL domain"/>
    <property type="match status" value="1"/>
</dbReference>
<dbReference type="EMBL" id="AFZX01000039">
    <property type="protein sequence ID" value="EHL07706.1"/>
    <property type="molecule type" value="Genomic_DNA"/>
</dbReference>
<dbReference type="InterPro" id="IPR014408">
    <property type="entry name" value="dGMP_Pdiesterase_EAL/HD-GYP"/>
</dbReference>
<dbReference type="PANTHER" id="PTHR33525:SF4">
    <property type="entry name" value="CYCLIC DI-GMP PHOSPHODIESTERASE CDGJ"/>
    <property type="match status" value="1"/>
</dbReference>
<accession>G9XKY9</accession>
<evidence type="ECO:0000313" key="4">
    <source>
        <dbReference type="Proteomes" id="UP000004416"/>
    </source>
</evidence>
<dbReference type="PANTHER" id="PTHR33525">
    <property type="match status" value="1"/>
</dbReference>
<dbReference type="PROSITE" id="PS50883">
    <property type="entry name" value="EAL"/>
    <property type="match status" value="1"/>
</dbReference>
<reference evidence="3 4" key="1">
    <citation type="submission" date="2011-08" db="EMBL/GenBank/DDBJ databases">
        <authorList>
            <person name="Weinstock G."/>
            <person name="Sodergren E."/>
            <person name="Clifton S."/>
            <person name="Fulton L."/>
            <person name="Fulton B."/>
            <person name="Courtney L."/>
            <person name="Fronick C."/>
            <person name="Harrison M."/>
            <person name="Strong C."/>
            <person name="Farmer C."/>
            <person name="Delahaunty K."/>
            <person name="Markovic C."/>
            <person name="Hall O."/>
            <person name="Minx P."/>
            <person name="Tomlinson C."/>
            <person name="Mitreva M."/>
            <person name="Hou S."/>
            <person name="Chen J."/>
            <person name="Wollam A."/>
            <person name="Pepin K.H."/>
            <person name="Johnson M."/>
            <person name="Bhonagiri V."/>
            <person name="Zhang X."/>
            <person name="Suruliraj S."/>
            <person name="Warren W."/>
            <person name="Chinwalla A."/>
            <person name="Mardis E.R."/>
            <person name="Wilson R.K."/>
        </authorList>
    </citation>
    <scope>NUCLEOTIDE SEQUENCE [LARGE SCALE GENOMIC DNA]</scope>
    <source>
        <strain evidence="3 4">DP7</strain>
    </source>
</reference>
<dbReference type="SMART" id="SM00052">
    <property type="entry name" value="EAL"/>
    <property type="match status" value="1"/>
</dbReference>
<dbReference type="SUPFAM" id="SSF109604">
    <property type="entry name" value="HD-domain/PDEase-like"/>
    <property type="match status" value="1"/>
</dbReference>
<sequence length="406" mass="45873">MEELMDVFVARQPILDSQGHIHAYELLFRESMDNYFKSGDGDSATSSLISSSFFLMDFNKLTMGKPAFINFTANLLREGMATLLPKNQVVIEILEDVEPDPEVVAACKSLKEKGYQIALDDFVFRPDYRSLIELADIIKVDFRATQSYELQALIKRLNELNIRFLAEKVETLEEYEKAKDFGYGLFQGYFFSKPNIVQGKDISSNKLNYLRLLQQVNSPDVDIDKLEKIIRADISLTYKLLKFINSSAFGLNSQISSIKQALTLLGPKEVKKWASVIVMGKITDGKPDALAIQSYVRASFAEKLSAKVGLGSMDSNAFLLGLFSLIDACLDRPLAEILQELPIEVPVKNALLGQPNGYRYLLELIIAYEQGNWSVVNRLLNKFSIKEECVPQYYLQALQEAHELNQ</sequence>